<gene>
    <name evidence="1" type="ORF">ABLG96_16120</name>
</gene>
<accession>A0AAU8DPC7</accession>
<reference evidence="1" key="1">
    <citation type="submission" date="2024-05" db="EMBL/GenBank/DDBJ databases">
        <authorList>
            <person name="Cai S.Y."/>
            <person name="Jin L.M."/>
            <person name="Li H.R."/>
        </authorList>
    </citation>
    <scope>NUCLEOTIDE SEQUENCE</scope>
    <source>
        <strain evidence="1">A5-74</strain>
    </source>
</reference>
<dbReference type="RefSeq" id="WP_353648352.1">
    <property type="nucleotide sequence ID" value="NZ_CP159218.1"/>
</dbReference>
<evidence type="ECO:0000313" key="1">
    <source>
        <dbReference type="EMBL" id="XCG62737.1"/>
    </source>
</evidence>
<name>A0AAU8DPC7_9ACTN</name>
<proteinExistence type="predicted"/>
<dbReference type="AlphaFoldDB" id="A0AAU8DPC7"/>
<sequence length="144" mass="16269">MTSTHEFTRFQSAVPNRLGTFPGVFALVNGLGREGSLDTADEAWRRRMNDGITALYLDPTTVDPTCYDRQINPGARAWFRCTATHLLDLTAEYLTVLDRYSVPWVELSTRSPGTVVYADDVQVVAVPYRHPDDWPLRERTPVPV</sequence>
<organism evidence="1">
    <name type="scientific">Nakamurella sp. A5-74</name>
    <dbReference type="NCBI Taxonomy" id="3158264"/>
    <lineage>
        <taxon>Bacteria</taxon>
        <taxon>Bacillati</taxon>
        <taxon>Actinomycetota</taxon>
        <taxon>Actinomycetes</taxon>
        <taxon>Nakamurellales</taxon>
        <taxon>Nakamurellaceae</taxon>
        <taxon>Nakamurella</taxon>
    </lineage>
</organism>
<dbReference type="EMBL" id="CP159218">
    <property type="protein sequence ID" value="XCG62737.1"/>
    <property type="molecule type" value="Genomic_DNA"/>
</dbReference>
<protein>
    <submittedName>
        <fullName evidence="1">Uncharacterized protein</fullName>
    </submittedName>
</protein>